<keyword evidence="5 8" id="KW-0378">Hydrolase</keyword>
<keyword evidence="7" id="KW-1015">Disulfide bond</keyword>
<keyword evidence="4" id="KW-0732">Signal</keyword>
<accession>A0A3B0A3W1</accession>
<keyword evidence="9" id="KW-1185">Reference proteome</keyword>
<organism evidence="8 9">
    <name type="scientific">Micromonospora costi</name>
    <dbReference type="NCBI Taxonomy" id="1530042"/>
    <lineage>
        <taxon>Bacteria</taxon>
        <taxon>Bacillati</taxon>
        <taxon>Actinomycetota</taxon>
        <taxon>Actinomycetes</taxon>
        <taxon>Micromonosporales</taxon>
        <taxon>Micromonosporaceae</taxon>
        <taxon>Micromonospora</taxon>
    </lineage>
</organism>
<sequence>MVHVYHSGGCDSARPVTAAVTGENAPRQGGPTLPKAVHEGVGLELGWWLDRIGRRISACSFFRLVGGWSVAVVRLTRLVKLAVLVPVVAVSVSVLPAAAGAVPRSGPARSCASLTGLSIANTAIDSAVVVPASGATPEYCAVRATVSNPPTYSNAVRVGVFLPTRGWNGRFVGTGGGGFSGGNPNSPDAAMVQAGYATAGTDAGHAGASGSFALNADRTLNWPRIDDFGFLGIHNMTVVAKEVVNAFYGKAAEYSYFNGCSTGGRQGLIEAQRYPTDYDGIAAASPAINSQLLRTVQAWGQMQMQLAGNFLPQCKFDAFNQAAITACDNLDRVTDGIISDWKSCQYDARRLVGTVTPCGTITAADADIVNKIWQGPVDPKGNSLWFGLLRGTRFNGLNNTVTTADGTTTGSPFAAMNDWYRYFLNQDPNWDWRTLTYDQFLRAFQQAGSQYADFDVTAADRIDLTPYRDAGGKLVMWAGASDEVVYQQGTVDYYERVKATVGGAKETEKFARFFFAPGVEHCGGGVGAEPTNAFQAVVDWVEHGKAPSQLTGEKVDADGNVVMTRPVCMYPQVASYKGKGDTNTARNFQCKNSF</sequence>
<evidence type="ECO:0000256" key="6">
    <source>
        <dbReference type="ARBA" id="ARBA00022837"/>
    </source>
</evidence>
<reference evidence="8 9" key="1">
    <citation type="journal article" date="2015" name="Int. J. Syst. Evol. Microbiol.">
        <title>Micromonospora costi sp. nov., isolated from a leaf of Costus speciosus.</title>
        <authorList>
            <person name="Thawai C."/>
        </authorList>
    </citation>
    <scope>NUCLEOTIDE SEQUENCE [LARGE SCALE GENOMIC DNA]</scope>
    <source>
        <strain evidence="8 9">CS1-12</strain>
    </source>
</reference>
<dbReference type="InterPro" id="IPR029058">
    <property type="entry name" value="AB_hydrolase_fold"/>
</dbReference>
<evidence type="ECO:0000256" key="7">
    <source>
        <dbReference type="ARBA" id="ARBA00023157"/>
    </source>
</evidence>
<comment type="caution">
    <text evidence="8">The sequence shown here is derived from an EMBL/GenBank/DDBJ whole genome shotgun (WGS) entry which is preliminary data.</text>
</comment>
<dbReference type="AlphaFoldDB" id="A0A3B0A3W1"/>
<name>A0A3B0A3W1_9ACTN</name>
<dbReference type="PANTHER" id="PTHR33938">
    <property type="entry name" value="FERULOYL ESTERASE B-RELATED"/>
    <property type="match status" value="1"/>
</dbReference>
<proteinExistence type="inferred from homology"/>
<evidence type="ECO:0000313" key="9">
    <source>
        <dbReference type="Proteomes" id="UP000279968"/>
    </source>
</evidence>
<dbReference type="GO" id="GO:0052689">
    <property type="term" value="F:carboxylic ester hydrolase activity"/>
    <property type="evidence" value="ECO:0007669"/>
    <property type="project" value="UniProtKB-KW"/>
</dbReference>
<evidence type="ECO:0000256" key="2">
    <source>
        <dbReference type="ARBA" id="ARBA00022487"/>
    </source>
</evidence>
<keyword evidence="2" id="KW-0719">Serine esterase</keyword>
<dbReference type="GO" id="GO:0046872">
    <property type="term" value="F:metal ion binding"/>
    <property type="evidence" value="ECO:0007669"/>
    <property type="project" value="UniProtKB-KW"/>
</dbReference>
<evidence type="ECO:0000256" key="3">
    <source>
        <dbReference type="ARBA" id="ARBA00022723"/>
    </source>
</evidence>
<dbReference type="Proteomes" id="UP000279968">
    <property type="component" value="Unassembled WGS sequence"/>
</dbReference>
<evidence type="ECO:0000256" key="5">
    <source>
        <dbReference type="ARBA" id="ARBA00022801"/>
    </source>
</evidence>
<keyword evidence="6" id="KW-0106">Calcium</keyword>
<gene>
    <name evidence="8" type="ORF">D7193_11390</name>
</gene>
<evidence type="ECO:0000256" key="4">
    <source>
        <dbReference type="ARBA" id="ARBA00022729"/>
    </source>
</evidence>
<dbReference type="EMBL" id="RBAN01000002">
    <property type="protein sequence ID" value="RKN55292.1"/>
    <property type="molecule type" value="Genomic_DNA"/>
</dbReference>
<dbReference type="Pfam" id="PF07519">
    <property type="entry name" value="Tannase"/>
    <property type="match status" value="1"/>
</dbReference>
<comment type="similarity">
    <text evidence="1">Belongs to the tannase family.</text>
</comment>
<evidence type="ECO:0000256" key="1">
    <source>
        <dbReference type="ARBA" id="ARBA00006249"/>
    </source>
</evidence>
<keyword evidence="3" id="KW-0479">Metal-binding</keyword>
<dbReference type="SUPFAM" id="SSF53474">
    <property type="entry name" value="alpha/beta-Hydrolases"/>
    <property type="match status" value="1"/>
</dbReference>
<evidence type="ECO:0000313" key="8">
    <source>
        <dbReference type="EMBL" id="RKN55292.1"/>
    </source>
</evidence>
<protein>
    <submittedName>
        <fullName evidence="8">Tannase/feruloyl esterase family alpha/beta hydrolase</fullName>
    </submittedName>
</protein>
<dbReference type="InterPro" id="IPR011118">
    <property type="entry name" value="Tannase/feruloyl_esterase"/>
</dbReference>
<dbReference type="PANTHER" id="PTHR33938:SF15">
    <property type="entry name" value="FERULOYL ESTERASE B-RELATED"/>
    <property type="match status" value="1"/>
</dbReference>